<dbReference type="VEuPathDB" id="VectorBase:AMAM020391"/>
<dbReference type="EnsemblMetazoa" id="AMAM020391-RA">
    <property type="protein sequence ID" value="AMAM020391-PA"/>
    <property type="gene ID" value="AMAM020391"/>
</dbReference>
<proteinExistence type="predicted"/>
<name>A0A182T641_9DIPT</name>
<evidence type="ECO:0000313" key="3">
    <source>
        <dbReference type="Proteomes" id="UP000075901"/>
    </source>
</evidence>
<keyword evidence="3" id="KW-1185">Reference proteome</keyword>
<protein>
    <submittedName>
        <fullName evidence="2">Uncharacterized protein</fullName>
    </submittedName>
</protein>
<evidence type="ECO:0000256" key="1">
    <source>
        <dbReference type="SAM" id="MobiDB-lite"/>
    </source>
</evidence>
<organism evidence="2 3">
    <name type="scientific">Anopheles maculatus</name>
    <dbReference type="NCBI Taxonomy" id="74869"/>
    <lineage>
        <taxon>Eukaryota</taxon>
        <taxon>Metazoa</taxon>
        <taxon>Ecdysozoa</taxon>
        <taxon>Arthropoda</taxon>
        <taxon>Hexapoda</taxon>
        <taxon>Insecta</taxon>
        <taxon>Pterygota</taxon>
        <taxon>Neoptera</taxon>
        <taxon>Endopterygota</taxon>
        <taxon>Diptera</taxon>
        <taxon>Nematocera</taxon>
        <taxon>Culicoidea</taxon>
        <taxon>Culicidae</taxon>
        <taxon>Anophelinae</taxon>
        <taxon>Anopheles</taxon>
        <taxon>Anopheles maculatus group</taxon>
    </lineage>
</organism>
<evidence type="ECO:0000313" key="2">
    <source>
        <dbReference type="EnsemblMetazoa" id="AMAM020391-PA"/>
    </source>
</evidence>
<sequence length="106" mass="10356">MGCCLPAGDPAGYRDAARRSPTSVHAYGQSGGTGAPAGDDGTSSDGDDCDGGAGGWDGEGGDGDVSAASSGERSVPAMLMMLLGPATAGSGLTNHVVIQLLHVHWV</sequence>
<dbReference type="Proteomes" id="UP000075901">
    <property type="component" value="Unassembled WGS sequence"/>
</dbReference>
<accession>A0A182T641</accession>
<dbReference type="AlphaFoldDB" id="A0A182T641"/>
<reference evidence="3" key="1">
    <citation type="submission" date="2013-09" db="EMBL/GenBank/DDBJ databases">
        <title>The Genome Sequence of Anopheles maculatus species B.</title>
        <authorList>
            <consortium name="The Broad Institute Genomics Platform"/>
            <person name="Neafsey D.E."/>
            <person name="Besansky N."/>
            <person name="Howell P."/>
            <person name="Walton C."/>
            <person name="Young S.K."/>
            <person name="Zeng Q."/>
            <person name="Gargeya S."/>
            <person name="Fitzgerald M."/>
            <person name="Haas B."/>
            <person name="Abouelleil A."/>
            <person name="Allen A.W."/>
            <person name="Alvarado L."/>
            <person name="Arachchi H.M."/>
            <person name="Berlin A.M."/>
            <person name="Chapman S.B."/>
            <person name="Gainer-Dewar J."/>
            <person name="Goldberg J."/>
            <person name="Griggs A."/>
            <person name="Gujja S."/>
            <person name="Hansen M."/>
            <person name="Howarth C."/>
            <person name="Imamovic A."/>
            <person name="Ireland A."/>
            <person name="Larimer J."/>
            <person name="McCowan C."/>
            <person name="Murphy C."/>
            <person name="Pearson M."/>
            <person name="Poon T.W."/>
            <person name="Priest M."/>
            <person name="Roberts A."/>
            <person name="Saif S."/>
            <person name="Shea T."/>
            <person name="Sisk P."/>
            <person name="Sykes S."/>
            <person name="Wortman J."/>
            <person name="Nusbaum C."/>
            <person name="Birren B."/>
        </authorList>
    </citation>
    <scope>NUCLEOTIDE SEQUENCE [LARGE SCALE GENOMIC DNA]</scope>
    <source>
        <strain evidence="3">maculatus3</strain>
    </source>
</reference>
<feature type="region of interest" description="Disordered" evidence="1">
    <location>
        <begin position="1"/>
        <end position="70"/>
    </location>
</feature>
<reference evidence="2" key="2">
    <citation type="submission" date="2020-05" db="UniProtKB">
        <authorList>
            <consortium name="EnsemblMetazoa"/>
        </authorList>
    </citation>
    <scope>IDENTIFICATION</scope>
    <source>
        <strain evidence="2">maculatus3</strain>
    </source>
</reference>